<dbReference type="AlphaFoldDB" id="A0A9P5AP94"/>
<dbReference type="InterPro" id="IPR036864">
    <property type="entry name" value="Zn2-C6_fun-type_DNA-bd_sf"/>
</dbReference>
<keyword evidence="5" id="KW-1185">Reference proteome</keyword>
<evidence type="ECO:0000313" key="4">
    <source>
        <dbReference type="EMBL" id="KAF4342188.1"/>
    </source>
</evidence>
<dbReference type="CDD" id="cd00067">
    <property type="entry name" value="GAL4"/>
    <property type="match status" value="1"/>
</dbReference>
<dbReference type="GO" id="GO:0008270">
    <property type="term" value="F:zinc ion binding"/>
    <property type="evidence" value="ECO:0007669"/>
    <property type="project" value="InterPro"/>
</dbReference>
<evidence type="ECO:0000256" key="1">
    <source>
        <dbReference type="ARBA" id="ARBA00023242"/>
    </source>
</evidence>
<keyword evidence="1" id="KW-0539">Nucleus</keyword>
<dbReference type="GO" id="GO:0000981">
    <property type="term" value="F:DNA-binding transcription factor activity, RNA polymerase II-specific"/>
    <property type="evidence" value="ECO:0007669"/>
    <property type="project" value="InterPro"/>
</dbReference>
<evidence type="ECO:0000256" key="2">
    <source>
        <dbReference type="SAM" id="MobiDB-lite"/>
    </source>
</evidence>
<dbReference type="OrthoDB" id="4330117at2759"/>
<dbReference type="PROSITE" id="PS50048">
    <property type="entry name" value="ZN2_CY6_FUNGAL_2"/>
    <property type="match status" value="1"/>
</dbReference>
<accession>A0A9P5AP94</accession>
<dbReference type="EMBL" id="PVQB02000154">
    <property type="protein sequence ID" value="KAF4342188.1"/>
    <property type="molecule type" value="Genomic_DNA"/>
</dbReference>
<feature type="region of interest" description="Disordered" evidence="2">
    <location>
        <begin position="86"/>
        <end position="112"/>
    </location>
</feature>
<reference evidence="4" key="1">
    <citation type="journal article" date="2017" name="Mycologia">
        <title>Fusarium algeriense, sp. nov., a novel toxigenic crown rot pathogen of durum wheat from Algeria is nested in the Fusarium burgessii species complex.</title>
        <authorList>
            <person name="Laraba I."/>
            <person name="Keddad A."/>
            <person name="Boureghda H."/>
            <person name="Abdallah N."/>
            <person name="Vaughan M.M."/>
            <person name="Proctor R.H."/>
            <person name="Busman M."/>
            <person name="O'Donnell K."/>
        </authorList>
    </citation>
    <scope>NUCLEOTIDE SEQUENCE</scope>
    <source>
        <strain evidence="4">NRRL 25174</strain>
    </source>
</reference>
<dbReference type="Gene3D" id="4.10.240.10">
    <property type="entry name" value="Zn(2)-C6 fungal-type DNA-binding domain"/>
    <property type="match status" value="1"/>
</dbReference>
<dbReference type="SMART" id="SM00066">
    <property type="entry name" value="GAL4"/>
    <property type="match status" value="1"/>
</dbReference>
<protein>
    <recommendedName>
        <fullName evidence="3">Zn(2)-C6 fungal-type domain-containing protein</fullName>
    </recommendedName>
</protein>
<dbReference type="Proteomes" id="UP000730481">
    <property type="component" value="Unassembled WGS sequence"/>
</dbReference>
<reference evidence="4" key="2">
    <citation type="submission" date="2020-02" db="EMBL/GenBank/DDBJ databases">
        <title>Identification and distribution of gene clusters putatively required for synthesis of sphingolipid metabolism inhibitors in phylogenetically diverse species of the filamentous fungus Fusarium.</title>
        <authorList>
            <person name="Kim H.-S."/>
            <person name="Busman M."/>
            <person name="Brown D.W."/>
            <person name="Divon H."/>
            <person name="Uhlig S."/>
            <person name="Proctor R.H."/>
        </authorList>
    </citation>
    <scope>NUCLEOTIDE SEQUENCE</scope>
    <source>
        <strain evidence="4">NRRL 25174</strain>
    </source>
</reference>
<name>A0A9P5AP94_9HYPO</name>
<feature type="domain" description="Zn(2)-C6 fungal-type" evidence="3">
    <location>
        <begin position="32"/>
        <end position="66"/>
    </location>
</feature>
<evidence type="ECO:0000313" key="5">
    <source>
        <dbReference type="Proteomes" id="UP000730481"/>
    </source>
</evidence>
<dbReference type="SUPFAM" id="SSF57701">
    <property type="entry name" value="Zn2/Cys6 DNA-binding domain"/>
    <property type="match status" value="1"/>
</dbReference>
<dbReference type="Pfam" id="PF00172">
    <property type="entry name" value="Zn_clus"/>
    <property type="match status" value="1"/>
</dbReference>
<proteinExistence type="predicted"/>
<evidence type="ECO:0000259" key="3">
    <source>
        <dbReference type="PROSITE" id="PS50048"/>
    </source>
</evidence>
<dbReference type="InterPro" id="IPR001138">
    <property type="entry name" value="Zn2Cys6_DnaBD"/>
</dbReference>
<feature type="region of interest" description="Disordered" evidence="2">
    <location>
        <begin position="1"/>
        <end position="31"/>
    </location>
</feature>
<organism evidence="4 5">
    <name type="scientific">Fusarium beomiforme</name>
    <dbReference type="NCBI Taxonomy" id="44412"/>
    <lineage>
        <taxon>Eukaryota</taxon>
        <taxon>Fungi</taxon>
        <taxon>Dikarya</taxon>
        <taxon>Ascomycota</taxon>
        <taxon>Pezizomycotina</taxon>
        <taxon>Sordariomycetes</taxon>
        <taxon>Hypocreomycetidae</taxon>
        <taxon>Hypocreales</taxon>
        <taxon>Nectriaceae</taxon>
        <taxon>Fusarium</taxon>
        <taxon>Fusarium burgessii species complex</taxon>
    </lineage>
</organism>
<gene>
    <name evidence="4" type="ORF">FBEOM_3869</name>
</gene>
<sequence>MSSIASPIDLSLTPASPSPATTPISAPSRRQSCDRCHSQKLRCTPHGGSRTGACSRCFRHGTQCVYSLSRPKGRPSLHRYKGEAALVSPRERRETVVQPLTPEEEGSHTDIPDPSAYPYASGAMGSNCTHSDPGMATGPCLELMAEAWSAHAFQPDIYSCVTMHAQSQTIDVSTLMYNTPIDMDLGFHDALSDLYMHELQEHGQSVVANDHLQSIQQSPCTVNRAISSLSQLIPRLHTLSKNSHEQHTNRYLAQKAGDKDQTRPALLATDTVFKLVAEWLLSYSGEEADGIPVHSFTGRRDTANGEILLELLSCSCMLTKTTQSLQEDFGTRRPCDKIVTQHLVVACHMLLLSSFAAVLDALQDDAHAACQAAKAAATTPQRGTGLDDLRVIVVAQLCSYLFVRQCRVVDAYLQVDSGPKPSAGSPDDETDDRKVIQELKAQVDSRVAWFQKL</sequence>
<comment type="caution">
    <text evidence="4">The sequence shown here is derived from an EMBL/GenBank/DDBJ whole genome shotgun (WGS) entry which is preliminary data.</text>
</comment>
<dbReference type="PROSITE" id="PS00463">
    <property type="entry name" value="ZN2_CY6_FUNGAL_1"/>
    <property type="match status" value="1"/>
</dbReference>
<feature type="compositionally biased region" description="Low complexity" evidence="2">
    <location>
        <begin position="10"/>
        <end position="28"/>
    </location>
</feature>